<name>A0A1T5DV12_9FLAO</name>
<dbReference type="AlphaFoldDB" id="A0A1T5DV12"/>
<gene>
    <name evidence="2" type="ORF">SAMN05660477_01044</name>
</gene>
<reference evidence="2 3" key="1">
    <citation type="submission" date="2017-02" db="EMBL/GenBank/DDBJ databases">
        <authorList>
            <person name="Peterson S.W."/>
        </authorList>
    </citation>
    <scope>NUCLEOTIDE SEQUENCE [LARGE SCALE GENOMIC DNA]</scope>
    <source>
        <strain evidence="2 3">DSM 22323</strain>
    </source>
</reference>
<dbReference type="InterPro" id="IPR025364">
    <property type="entry name" value="DUF4268"/>
</dbReference>
<evidence type="ECO:0000259" key="1">
    <source>
        <dbReference type="Pfam" id="PF14088"/>
    </source>
</evidence>
<accession>A0A1T5DV12</accession>
<dbReference type="Proteomes" id="UP000191112">
    <property type="component" value="Unassembled WGS sequence"/>
</dbReference>
<dbReference type="STRING" id="619805.SAMN05660477_01044"/>
<feature type="domain" description="DUF4268" evidence="1">
    <location>
        <begin position="10"/>
        <end position="135"/>
    </location>
</feature>
<organism evidence="2 3">
    <name type="scientific">Soonwooa buanensis</name>
    <dbReference type="NCBI Taxonomy" id="619805"/>
    <lineage>
        <taxon>Bacteria</taxon>
        <taxon>Pseudomonadati</taxon>
        <taxon>Bacteroidota</taxon>
        <taxon>Flavobacteriia</taxon>
        <taxon>Flavobacteriales</taxon>
        <taxon>Weeksellaceae</taxon>
        <taxon>Chryseobacterium group</taxon>
        <taxon>Soonwooa</taxon>
    </lineage>
</organism>
<dbReference type="Pfam" id="PF14088">
    <property type="entry name" value="DUF4268"/>
    <property type="match status" value="1"/>
</dbReference>
<dbReference type="EMBL" id="FUYZ01000002">
    <property type="protein sequence ID" value="SKB75527.1"/>
    <property type="molecule type" value="Genomic_DNA"/>
</dbReference>
<dbReference type="OrthoDB" id="1467516at2"/>
<evidence type="ECO:0000313" key="3">
    <source>
        <dbReference type="Proteomes" id="UP000191112"/>
    </source>
</evidence>
<protein>
    <recommendedName>
        <fullName evidence="1">DUF4268 domain-containing protein</fullName>
    </recommendedName>
</protein>
<sequence length="142" mass="17177">MFSKQEAAQLKKEFWTAFGKAFPRKWLLYDTKIKDFSFKFSADNKKAEVSLDIEMKDELFRNAYFEKIQSLEDLLRDEIGDFEMDEHFVLENGKVISRIWLTKTGVSVFNKQTWTHTFEFFVEKMTAFEMFFYEYEDFIKDV</sequence>
<keyword evidence="3" id="KW-1185">Reference proteome</keyword>
<proteinExistence type="predicted"/>
<dbReference type="RefSeq" id="WP_079666310.1">
    <property type="nucleotide sequence ID" value="NZ_FUYZ01000002.1"/>
</dbReference>
<evidence type="ECO:0000313" key="2">
    <source>
        <dbReference type="EMBL" id="SKB75527.1"/>
    </source>
</evidence>